<dbReference type="Proteomes" id="UP000887159">
    <property type="component" value="Unassembled WGS sequence"/>
</dbReference>
<gene>
    <name evidence="1" type="ORF">TNCV_3877101</name>
</gene>
<accession>A0A8X6SS74</accession>
<dbReference type="EMBL" id="BMAU01021350">
    <property type="protein sequence ID" value="GFY19022.1"/>
    <property type="molecule type" value="Genomic_DNA"/>
</dbReference>
<name>A0A8X6SS74_TRICX</name>
<evidence type="ECO:0000313" key="2">
    <source>
        <dbReference type="Proteomes" id="UP000887159"/>
    </source>
</evidence>
<reference evidence="1" key="1">
    <citation type="submission" date="2020-08" db="EMBL/GenBank/DDBJ databases">
        <title>Multicomponent nature underlies the extraordinary mechanical properties of spider dragline silk.</title>
        <authorList>
            <person name="Kono N."/>
            <person name="Nakamura H."/>
            <person name="Mori M."/>
            <person name="Yoshida Y."/>
            <person name="Ohtoshi R."/>
            <person name="Malay A.D."/>
            <person name="Moran D.A.P."/>
            <person name="Tomita M."/>
            <person name="Numata K."/>
            <person name="Arakawa K."/>
        </authorList>
    </citation>
    <scope>NUCLEOTIDE SEQUENCE</scope>
</reference>
<sequence length="126" mass="14357">MQNVQKVGNLIVQDHCFTIRETTMLCVHAQSMYEICSKDPGGGIERTPSCSWHRTYCADVIISKLNMALYDSWLFTKMKIPLNGYCFQSNHEMMQNATAKLSTISEEAFQKCIRHLEECLARSGKA</sequence>
<proteinExistence type="predicted"/>
<keyword evidence="2" id="KW-1185">Reference proteome</keyword>
<evidence type="ECO:0000313" key="1">
    <source>
        <dbReference type="EMBL" id="GFY19022.1"/>
    </source>
</evidence>
<dbReference type="AlphaFoldDB" id="A0A8X6SS74"/>
<organism evidence="1 2">
    <name type="scientific">Trichonephila clavipes</name>
    <name type="common">Golden silk orbweaver</name>
    <name type="synonym">Nephila clavipes</name>
    <dbReference type="NCBI Taxonomy" id="2585209"/>
    <lineage>
        <taxon>Eukaryota</taxon>
        <taxon>Metazoa</taxon>
        <taxon>Ecdysozoa</taxon>
        <taxon>Arthropoda</taxon>
        <taxon>Chelicerata</taxon>
        <taxon>Arachnida</taxon>
        <taxon>Araneae</taxon>
        <taxon>Araneomorphae</taxon>
        <taxon>Entelegynae</taxon>
        <taxon>Araneoidea</taxon>
        <taxon>Nephilidae</taxon>
        <taxon>Trichonephila</taxon>
    </lineage>
</organism>
<comment type="caution">
    <text evidence="1">The sequence shown here is derived from an EMBL/GenBank/DDBJ whole genome shotgun (WGS) entry which is preliminary data.</text>
</comment>
<protein>
    <submittedName>
        <fullName evidence="1">Uncharacterized protein</fullName>
    </submittedName>
</protein>